<comment type="caution">
    <text evidence="1">The sequence shown here is derived from an EMBL/GenBank/DDBJ whole genome shotgun (WGS) entry which is preliminary data.</text>
</comment>
<proteinExistence type="predicted"/>
<accession>A0AAV7I636</accession>
<evidence type="ECO:0000313" key="1">
    <source>
        <dbReference type="EMBL" id="KAH0546113.1"/>
    </source>
</evidence>
<dbReference type="AlphaFoldDB" id="A0AAV7I636"/>
<organism evidence="1 2">
    <name type="scientific">Cotesia glomerata</name>
    <name type="common">Lepidopteran parasitic wasp</name>
    <name type="synonym">Apanteles glomeratus</name>
    <dbReference type="NCBI Taxonomy" id="32391"/>
    <lineage>
        <taxon>Eukaryota</taxon>
        <taxon>Metazoa</taxon>
        <taxon>Ecdysozoa</taxon>
        <taxon>Arthropoda</taxon>
        <taxon>Hexapoda</taxon>
        <taxon>Insecta</taxon>
        <taxon>Pterygota</taxon>
        <taxon>Neoptera</taxon>
        <taxon>Endopterygota</taxon>
        <taxon>Hymenoptera</taxon>
        <taxon>Apocrita</taxon>
        <taxon>Ichneumonoidea</taxon>
        <taxon>Braconidae</taxon>
        <taxon>Microgastrinae</taxon>
        <taxon>Cotesia</taxon>
    </lineage>
</organism>
<reference evidence="1 2" key="1">
    <citation type="journal article" date="2021" name="J. Hered.">
        <title>A chromosome-level genome assembly of the parasitoid wasp, Cotesia glomerata (Hymenoptera: Braconidae).</title>
        <authorList>
            <person name="Pinto B.J."/>
            <person name="Weis J.J."/>
            <person name="Gamble T."/>
            <person name="Ode P.J."/>
            <person name="Paul R."/>
            <person name="Zaspel J.M."/>
        </authorList>
    </citation>
    <scope>NUCLEOTIDE SEQUENCE [LARGE SCALE GENOMIC DNA]</scope>
    <source>
        <strain evidence="1">CgM1</strain>
    </source>
</reference>
<evidence type="ECO:0000313" key="2">
    <source>
        <dbReference type="Proteomes" id="UP000826195"/>
    </source>
</evidence>
<name>A0AAV7I636_COTGL</name>
<dbReference type="Proteomes" id="UP000826195">
    <property type="component" value="Unassembled WGS sequence"/>
</dbReference>
<keyword evidence="2" id="KW-1185">Reference proteome</keyword>
<gene>
    <name evidence="1" type="ORF">KQX54_006659</name>
</gene>
<protein>
    <submittedName>
        <fullName evidence="1">Uncharacterized protein</fullName>
    </submittedName>
</protein>
<sequence>MPLFPSSFSFNVKIMIELNVHHSSVYLCRIDRRHKALAQLVTQQCTVEDQGLVSDVESKAGPGPGLGGIKRRSKQIIIIIITRMRMIGTSISIAKSQWNIIQYYTNSETMTNHSGRAVTGRLTIAIDQHTYVETLISHICVRIYQR</sequence>
<dbReference type="EMBL" id="JAHXZJ010002237">
    <property type="protein sequence ID" value="KAH0546113.1"/>
    <property type="molecule type" value="Genomic_DNA"/>
</dbReference>